<evidence type="ECO:0008006" key="4">
    <source>
        <dbReference type="Google" id="ProtNLM"/>
    </source>
</evidence>
<comment type="caution">
    <text evidence="2">The sequence shown here is derived from an EMBL/GenBank/DDBJ whole genome shotgun (WGS) entry which is preliminary data.</text>
</comment>
<protein>
    <recommendedName>
        <fullName evidence="4">RimK-like ATPgrasp N-terminal domain-containing protein</fullName>
    </recommendedName>
</protein>
<name>A0A855X4K6_9BACT</name>
<reference evidence="2 3" key="1">
    <citation type="journal article" date="2018" name="ISME J.">
        <title>A methanotrophic archaeon couples anaerobic oxidation of methane to Fe(III) reduction.</title>
        <authorList>
            <person name="Cai C."/>
            <person name="Leu A.O."/>
            <person name="Xie G.J."/>
            <person name="Guo J."/>
            <person name="Feng Y."/>
            <person name="Zhao J.X."/>
            <person name="Tyson G.W."/>
            <person name="Yuan Z."/>
            <person name="Hu S."/>
        </authorList>
    </citation>
    <scope>NUCLEOTIDE SEQUENCE [LARGE SCALE GENOMIC DNA]</scope>
    <source>
        <strain evidence="2">FeB_12</strain>
    </source>
</reference>
<dbReference type="AlphaFoldDB" id="A0A855X4K6"/>
<proteinExistence type="predicted"/>
<feature type="region of interest" description="Disordered" evidence="1">
    <location>
        <begin position="1"/>
        <end position="25"/>
    </location>
</feature>
<dbReference type="Proteomes" id="UP000250918">
    <property type="component" value="Unassembled WGS sequence"/>
</dbReference>
<sequence length="244" mass="27470">MPETPHSSPSEQPEQPPSVGGMSYGARTLVSLPTPQIRETRTRPQELVAYHSQEDCLLNLSGDYSYLSTGYYISQDLESGRSLIHPTCAEVMDAYVMPLFLEKAKRAGLPISDYYISNGYFEPPVIVDTINPFMSRHSVVLKAAAQERIAKSLTRNFTYAISCQDLPHRARVGHFHAVLGWSTTPKFRELAQAVWRVFGLPLAKVRVIACDDGRLLLSGLQPLPFARLTEREQLFVQKMVTWRT</sequence>
<dbReference type="EMBL" id="PQAP01000120">
    <property type="protein sequence ID" value="PWB71240.1"/>
    <property type="molecule type" value="Genomic_DNA"/>
</dbReference>
<evidence type="ECO:0000313" key="3">
    <source>
        <dbReference type="Proteomes" id="UP000250918"/>
    </source>
</evidence>
<gene>
    <name evidence="2" type="ORF">C3F09_08050</name>
</gene>
<evidence type="ECO:0000256" key="1">
    <source>
        <dbReference type="SAM" id="MobiDB-lite"/>
    </source>
</evidence>
<accession>A0A855X4K6</accession>
<organism evidence="2 3">
    <name type="scientific">candidate division GN15 bacterium</name>
    <dbReference type="NCBI Taxonomy" id="2072418"/>
    <lineage>
        <taxon>Bacteria</taxon>
        <taxon>candidate division GN15</taxon>
    </lineage>
</organism>
<evidence type="ECO:0000313" key="2">
    <source>
        <dbReference type="EMBL" id="PWB71240.1"/>
    </source>
</evidence>